<name>A0A9D4UK86_ADICA</name>
<accession>A0A9D4UK86</accession>
<gene>
    <name evidence="2" type="ORF">GOP47_0015749</name>
</gene>
<keyword evidence="3" id="KW-1185">Reference proteome</keyword>
<dbReference type="EMBL" id="JABFUD020000015">
    <property type="protein sequence ID" value="KAI5069448.1"/>
    <property type="molecule type" value="Genomic_DNA"/>
</dbReference>
<protein>
    <recommendedName>
        <fullName evidence="4">Mediator of RNA polymerase II transcription subunit 8</fullName>
    </recommendedName>
</protein>
<dbReference type="PANTHER" id="PTHR35552:SF1">
    <property type="entry name" value="MEDIATOR OF RNA POLYMERASE II TRANSCRIPTION SUBUNIT 8"/>
    <property type="match status" value="1"/>
</dbReference>
<dbReference type="Proteomes" id="UP000886520">
    <property type="component" value="Chromosome 15"/>
</dbReference>
<dbReference type="AlphaFoldDB" id="A0A9D4UK86"/>
<dbReference type="GO" id="GO:0016592">
    <property type="term" value="C:mediator complex"/>
    <property type="evidence" value="ECO:0007669"/>
    <property type="project" value="InterPro"/>
</dbReference>
<evidence type="ECO:0008006" key="4">
    <source>
        <dbReference type="Google" id="ProtNLM"/>
    </source>
</evidence>
<feature type="region of interest" description="Disordered" evidence="1">
    <location>
        <begin position="209"/>
        <end position="229"/>
    </location>
</feature>
<sequence length="504" mass="55296">MSTMLQQLNLESIRTRSHDLFTAISSILQSFQTIPHHKWPEVLGQFSMVNVELLNLVEDIKPILKMFVVHPKNVNAENSQILPVMLSSKLLPEMESEEAALKEQILAGVSNLPLQLQTEKLQKQIGMVIKACEFAEKALTENRKLYGLGSRQVPAIIPPLDKAQAAKIAEQEKLLRAAVNMGEGLRLLPSERQQPVSLPQHLVAALQSSDGGSTYHNTGAPKGLSQPSMGALAGVSQQVAAAQILNRNVPSPMPTMGATTLDGAAASPMFANSPRSANTIITDASPQQQQSILQRQKVRQIQKHQQMQQQQQLRQPATPPIGQATHFQHLQHQAQLQLHERNHLQLQHFQQQCLQQQQLQSNSLQSGQQLQQSLGQNHLVAGQMKQHLGPMGSNAAGSLFGNTQMSSNMMVNLGTNIQPQTAMLQQRLHLQGVGMGATGQPQRSLPSQLLADPMYNMGLAGNQNTANLGLPLQQQLVSQSNFNNILNPNQTLNFGQQRQQPPPQ</sequence>
<evidence type="ECO:0000313" key="2">
    <source>
        <dbReference type="EMBL" id="KAI5069448.1"/>
    </source>
</evidence>
<comment type="caution">
    <text evidence="2">The sequence shown here is derived from an EMBL/GenBank/DDBJ whole genome shotgun (WGS) entry which is preliminary data.</text>
</comment>
<reference evidence="2" key="1">
    <citation type="submission" date="2021-01" db="EMBL/GenBank/DDBJ databases">
        <title>Adiantum capillus-veneris genome.</title>
        <authorList>
            <person name="Fang Y."/>
            <person name="Liao Q."/>
        </authorList>
    </citation>
    <scope>NUCLEOTIDE SEQUENCE</scope>
    <source>
        <strain evidence="2">H3</strain>
        <tissue evidence="2">Leaf</tissue>
    </source>
</reference>
<dbReference type="PANTHER" id="PTHR35552">
    <property type="entry name" value="MEDIATOR OF RNA POLYMERASE II TRANSCRIPTION SUBUNIT 8"/>
    <property type="match status" value="1"/>
</dbReference>
<dbReference type="OrthoDB" id="542418at2759"/>
<evidence type="ECO:0000313" key="3">
    <source>
        <dbReference type="Proteomes" id="UP000886520"/>
    </source>
</evidence>
<proteinExistence type="predicted"/>
<evidence type="ECO:0000256" key="1">
    <source>
        <dbReference type="SAM" id="MobiDB-lite"/>
    </source>
</evidence>
<dbReference type="InterPro" id="IPR038795">
    <property type="entry name" value="MED8_plant"/>
</dbReference>
<organism evidence="2 3">
    <name type="scientific">Adiantum capillus-veneris</name>
    <name type="common">Maidenhair fern</name>
    <dbReference type="NCBI Taxonomy" id="13818"/>
    <lineage>
        <taxon>Eukaryota</taxon>
        <taxon>Viridiplantae</taxon>
        <taxon>Streptophyta</taxon>
        <taxon>Embryophyta</taxon>
        <taxon>Tracheophyta</taxon>
        <taxon>Polypodiopsida</taxon>
        <taxon>Polypodiidae</taxon>
        <taxon>Polypodiales</taxon>
        <taxon>Pteridineae</taxon>
        <taxon>Pteridaceae</taxon>
        <taxon>Vittarioideae</taxon>
        <taxon>Adiantum</taxon>
    </lineage>
</organism>